<dbReference type="Proteomes" id="UP000240883">
    <property type="component" value="Unassembled WGS sequence"/>
</dbReference>
<evidence type="ECO:0000313" key="2">
    <source>
        <dbReference type="Proteomes" id="UP000240883"/>
    </source>
</evidence>
<evidence type="ECO:0000313" key="1">
    <source>
        <dbReference type="EMBL" id="PSN70634.1"/>
    </source>
</evidence>
<dbReference type="EMBL" id="KZ678131">
    <property type="protein sequence ID" value="PSN70634.1"/>
    <property type="molecule type" value="Genomic_DNA"/>
</dbReference>
<name>A0A2T2NYY4_CORCC</name>
<protein>
    <submittedName>
        <fullName evidence="1">Uncharacterized protein</fullName>
    </submittedName>
</protein>
<gene>
    <name evidence="1" type="ORF">BS50DRAFT_584236</name>
</gene>
<dbReference type="AlphaFoldDB" id="A0A2T2NYY4"/>
<keyword evidence="2" id="KW-1185">Reference proteome</keyword>
<proteinExistence type="predicted"/>
<reference evidence="1 2" key="1">
    <citation type="journal article" date="2018" name="Front. Microbiol.">
        <title>Genome-Wide Analysis of Corynespora cassiicola Leaf Fall Disease Putative Effectors.</title>
        <authorList>
            <person name="Lopez D."/>
            <person name="Ribeiro S."/>
            <person name="Label P."/>
            <person name="Fumanal B."/>
            <person name="Venisse J.S."/>
            <person name="Kohler A."/>
            <person name="de Oliveira R.R."/>
            <person name="Labutti K."/>
            <person name="Lipzen A."/>
            <person name="Lail K."/>
            <person name="Bauer D."/>
            <person name="Ohm R.A."/>
            <person name="Barry K.W."/>
            <person name="Spatafora J."/>
            <person name="Grigoriev I.V."/>
            <person name="Martin F.M."/>
            <person name="Pujade-Renaud V."/>
        </authorList>
    </citation>
    <scope>NUCLEOTIDE SEQUENCE [LARGE SCALE GENOMIC DNA]</scope>
    <source>
        <strain evidence="1 2">Philippines</strain>
    </source>
</reference>
<accession>A0A2T2NYY4</accession>
<organism evidence="1 2">
    <name type="scientific">Corynespora cassiicola Philippines</name>
    <dbReference type="NCBI Taxonomy" id="1448308"/>
    <lineage>
        <taxon>Eukaryota</taxon>
        <taxon>Fungi</taxon>
        <taxon>Dikarya</taxon>
        <taxon>Ascomycota</taxon>
        <taxon>Pezizomycotina</taxon>
        <taxon>Dothideomycetes</taxon>
        <taxon>Pleosporomycetidae</taxon>
        <taxon>Pleosporales</taxon>
        <taxon>Corynesporascaceae</taxon>
        <taxon>Corynespora</taxon>
    </lineage>
</organism>
<sequence length="276" mass="32495">MYKNKLLHKLALADNRQIRDPDFVKYLQQHQNIRHHPDSQQQHQALPPDARVVPAPKFLPSLPPYILDSVYKFYSPACLATLSLYILTVRVDYLRIYFEQSKPEKWLTTLLEYLPACYFSKETDQVFRLLYDKAYLLLGIIYTTPELCIYTVPYALRLLLQFRIVIEGFSAEERLERLGVKWPDLLMCMAVAVTTAHNNLADIPIRMKRWAEETGIYLYAFNKWEEVFLNALGHRLEFATEAVEREERGGWVDRVGEFWREFNRVRGGELKLPGVY</sequence>